<accession>A0ABW0MXY4</accession>
<feature type="domain" description="YCII-related" evidence="2">
    <location>
        <begin position="32"/>
        <end position="123"/>
    </location>
</feature>
<evidence type="ECO:0000259" key="2">
    <source>
        <dbReference type="Pfam" id="PF03795"/>
    </source>
</evidence>
<proteinExistence type="inferred from homology"/>
<dbReference type="InterPro" id="IPR005545">
    <property type="entry name" value="YCII"/>
</dbReference>
<protein>
    <submittedName>
        <fullName evidence="3">YciI family protein</fullName>
    </submittedName>
</protein>
<organism evidence="3 4">
    <name type="scientific">Nocardioides caricicola</name>
    <dbReference type="NCBI Taxonomy" id="634770"/>
    <lineage>
        <taxon>Bacteria</taxon>
        <taxon>Bacillati</taxon>
        <taxon>Actinomycetota</taxon>
        <taxon>Actinomycetes</taxon>
        <taxon>Propionibacteriales</taxon>
        <taxon>Nocardioidaceae</taxon>
        <taxon>Nocardioides</taxon>
    </lineage>
</organism>
<sequence length="126" mass="13784">MPRRRGRADVVKFVLLMAEQDHFDKWDAADQALRDRVVADFQAFDAAVAERGSVVGGDALGRPETARTVRPGADRAVTDGPFAETVEQIGGFYVIDVESIDVAVELAALLPQEYTVEVRPVLEVDL</sequence>
<comment type="similarity">
    <text evidence="1">Belongs to the YciI family.</text>
</comment>
<name>A0ABW0MXY4_9ACTN</name>
<reference evidence="4" key="1">
    <citation type="journal article" date="2019" name="Int. J. Syst. Evol. Microbiol.">
        <title>The Global Catalogue of Microorganisms (GCM) 10K type strain sequencing project: providing services to taxonomists for standard genome sequencing and annotation.</title>
        <authorList>
            <consortium name="The Broad Institute Genomics Platform"/>
            <consortium name="The Broad Institute Genome Sequencing Center for Infectious Disease"/>
            <person name="Wu L."/>
            <person name="Ma J."/>
        </authorList>
    </citation>
    <scope>NUCLEOTIDE SEQUENCE [LARGE SCALE GENOMIC DNA]</scope>
    <source>
        <strain evidence="4">KACC 13778</strain>
    </source>
</reference>
<dbReference type="SUPFAM" id="SSF54909">
    <property type="entry name" value="Dimeric alpha+beta barrel"/>
    <property type="match status" value="1"/>
</dbReference>
<gene>
    <name evidence="3" type="ORF">ACFPKY_01425</name>
</gene>
<dbReference type="PANTHER" id="PTHR35174:SF3">
    <property type="entry name" value="BLL7171 PROTEIN"/>
    <property type="match status" value="1"/>
</dbReference>
<dbReference type="RefSeq" id="WP_345181138.1">
    <property type="nucleotide sequence ID" value="NZ_BAABFQ010000008.1"/>
</dbReference>
<keyword evidence="4" id="KW-1185">Reference proteome</keyword>
<evidence type="ECO:0000313" key="3">
    <source>
        <dbReference type="EMBL" id="MFC5491739.1"/>
    </source>
</evidence>
<evidence type="ECO:0000256" key="1">
    <source>
        <dbReference type="ARBA" id="ARBA00007689"/>
    </source>
</evidence>
<dbReference type="Gene3D" id="3.30.70.1060">
    <property type="entry name" value="Dimeric alpha+beta barrel"/>
    <property type="match status" value="1"/>
</dbReference>
<dbReference type="Proteomes" id="UP001595956">
    <property type="component" value="Unassembled WGS sequence"/>
</dbReference>
<dbReference type="EMBL" id="JBHSMD010000001">
    <property type="protein sequence ID" value="MFC5491739.1"/>
    <property type="molecule type" value="Genomic_DNA"/>
</dbReference>
<dbReference type="PANTHER" id="PTHR35174">
    <property type="entry name" value="BLL7171 PROTEIN-RELATED"/>
    <property type="match status" value="1"/>
</dbReference>
<dbReference type="Pfam" id="PF03795">
    <property type="entry name" value="YCII"/>
    <property type="match status" value="1"/>
</dbReference>
<evidence type="ECO:0000313" key="4">
    <source>
        <dbReference type="Proteomes" id="UP001595956"/>
    </source>
</evidence>
<comment type="caution">
    <text evidence="3">The sequence shown here is derived from an EMBL/GenBank/DDBJ whole genome shotgun (WGS) entry which is preliminary data.</text>
</comment>
<dbReference type="InterPro" id="IPR011008">
    <property type="entry name" value="Dimeric_a/b-barrel"/>
</dbReference>